<dbReference type="Proteomes" id="UP000314294">
    <property type="component" value="Unassembled WGS sequence"/>
</dbReference>
<comment type="caution">
    <text evidence="1">The sequence shown here is derived from an EMBL/GenBank/DDBJ whole genome shotgun (WGS) entry which is preliminary data.</text>
</comment>
<proteinExistence type="predicted"/>
<evidence type="ECO:0000313" key="2">
    <source>
        <dbReference type="Proteomes" id="UP000314294"/>
    </source>
</evidence>
<organism evidence="1 2">
    <name type="scientific">Liparis tanakae</name>
    <name type="common">Tanaka's snailfish</name>
    <dbReference type="NCBI Taxonomy" id="230148"/>
    <lineage>
        <taxon>Eukaryota</taxon>
        <taxon>Metazoa</taxon>
        <taxon>Chordata</taxon>
        <taxon>Craniata</taxon>
        <taxon>Vertebrata</taxon>
        <taxon>Euteleostomi</taxon>
        <taxon>Actinopterygii</taxon>
        <taxon>Neopterygii</taxon>
        <taxon>Teleostei</taxon>
        <taxon>Neoteleostei</taxon>
        <taxon>Acanthomorphata</taxon>
        <taxon>Eupercaria</taxon>
        <taxon>Perciformes</taxon>
        <taxon>Cottioidei</taxon>
        <taxon>Cottales</taxon>
        <taxon>Liparidae</taxon>
        <taxon>Liparis</taxon>
    </lineage>
</organism>
<dbReference type="EMBL" id="SRLO01022055">
    <property type="protein sequence ID" value="TNN22529.1"/>
    <property type="molecule type" value="Genomic_DNA"/>
</dbReference>
<dbReference type="AlphaFoldDB" id="A0A4Z2E1A1"/>
<evidence type="ECO:0000313" key="1">
    <source>
        <dbReference type="EMBL" id="TNN22529.1"/>
    </source>
</evidence>
<keyword evidence="2" id="KW-1185">Reference proteome</keyword>
<accession>A0A4Z2E1A1</accession>
<sequence length="34" mass="3995">MRGEKARCVVILATTTVTWLNDYPRRRRWSSLSA</sequence>
<protein>
    <submittedName>
        <fullName evidence="1">Uncharacterized protein</fullName>
    </submittedName>
</protein>
<gene>
    <name evidence="1" type="ORF">EYF80_067357</name>
</gene>
<name>A0A4Z2E1A1_9TELE</name>
<reference evidence="1 2" key="1">
    <citation type="submission" date="2019-03" db="EMBL/GenBank/DDBJ databases">
        <title>First draft genome of Liparis tanakae, snailfish: a comprehensive survey of snailfish specific genes.</title>
        <authorList>
            <person name="Kim W."/>
            <person name="Song I."/>
            <person name="Jeong J.-H."/>
            <person name="Kim D."/>
            <person name="Kim S."/>
            <person name="Ryu S."/>
            <person name="Song J.Y."/>
            <person name="Lee S.K."/>
        </authorList>
    </citation>
    <scope>NUCLEOTIDE SEQUENCE [LARGE SCALE GENOMIC DNA]</scope>
    <source>
        <tissue evidence="1">Muscle</tissue>
    </source>
</reference>